<evidence type="ECO:0000313" key="2">
    <source>
        <dbReference type="Proteomes" id="UP000297407"/>
    </source>
</evidence>
<dbReference type="EMBL" id="SRLH01000003">
    <property type="protein sequence ID" value="TGD58587.1"/>
    <property type="molecule type" value="Genomic_DNA"/>
</dbReference>
<dbReference type="OrthoDB" id="9918542at2"/>
<gene>
    <name evidence="1" type="ORF">E4635_06650</name>
</gene>
<accession>A0A4Z0LAT2</accession>
<dbReference type="AlphaFoldDB" id="A0A4Z0LAT2"/>
<protein>
    <submittedName>
        <fullName evidence="1">Uncharacterized protein</fullName>
    </submittedName>
</protein>
<comment type="caution">
    <text evidence="1">The sequence shown here is derived from an EMBL/GenBank/DDBJ whole genome shotgun (WGS) entry which is preliminary data.</text>
</comment>
<organism evidence="1 2">
    <name type="scientific">Flavobacterium humi</name>
    <dbReference type="NCBI Taxonomy" id="2562683"/>
    <lineage>
        <taxon>Bacteria</taxon>
        <taxon>Pseudomonadati</taxon>
        <taxon>Bacteroidota</taxon>
        <taxon>Flavobacteriia</taxon>
        <taxon>Flavobacteriales</taxon>
        <taxon>Flavobacteriaceae</taxon>
        <taxon>Flavobacterium</taxon>
    </lineage>
</organism>
<keyword evidence="2" id="KW-1185">Reference proteome</keyword>
<sequence length="185" mass="21460">MPYFMQYHRFSLCLVVGFVFILAVGFCIPEDRTFQQDNGSINYTGLYVAKDTLPSLDKSFKSEITVYLMKFHPNGTVQMSGKYTYNEGEPDQLTNPNIVKWLNPFTSFYFSQKKAKLSIYCSSIHKRKATDFATASKVSVEETFRIKGDTLFRDKKTSRFFPKMYILHKELTFNHPSVRETNACD</sequence>
<proteinExistence type="predicted"/>
<dbReference type="Proteomes" id="UP000297407">
    <property type="component" value="Unassembled WGS sequence"/>
</dbReference>
<reference evidence="1 2" key="1">
    <citation type="submission" date="2019-04" db="EMBL/GenBank/DDBJ databases">
        <title>Flavobacterium sp. strain DS2-A Genome sequencing and assembly.</title>
        <authorList>
            <person name="Kim I."/>
        </authorList>
    </citation>
    <scope>NUCLEOTIDE SEQUENCE [LARGE SCALE GENOMIC DNA]</scope>
    <source>
        <strain evidence="1 2">DS2-A</strain>
    </source>
</reference>
<name>A0A4Z0LAT2_9FLAO</name>
<dbReference type="RefSeq" id="WP_135525847.1">
    <property type="nucleotide sequence ID" value="NZ_SRLH01000003.1"/>
</dbReference>
<evidence type="ECO:0000313" key="1">
    <source>
        <dbReference type="EMBL" id="TGD58587.1"/>
    </source>
</evidence>